<protein>
    <recommendedName>
        <fullName evidence="10">ATP synthase gamma chain</fullName>
    </recommendedName>
    <alternativeName>
        <fullName evidence="10">ATP synthase F1 sector gamma subunit</fullName>
    </alternativeName>
    <alternativeName>
        <fullName evidence="10">F-ATPase gamma subunit</fullName>
    </alternativeName>
</protein>
<keyword evidence="10" id="KW-1003">Cell membrane</keyword>
<keyword evidence="6 10" id="KW-0406">Ion transport</keyword>
<dbReference type="NCBIfam" id="TIGR01146">
    <property type="entry name" value="ATPsyn_F1gamma"/>
    <property type="match status" value="1"/>
</dbReference>
<dbReference type="AlphaFoldDB" id="A0A0K2SP88"/>
<evidence type="ECO:0000256" key="4">
    <source>
        <dbReference type="ARBA" id="ARBA00022448"/>
    </source>
</evidence>
<evidence type="ECO:0000256" key="2">
    <source>
        <dbReference type="ARBA" id="ARBA00004170"/>
    </source>
</evidence>
<evidence type="ECO:0000256" key="7">
    <source>
        <dbReference type="ARBA" id="ARBA00023136"/>
    </source>
</evidence>
<dbReference type="Proteomes" id="UP000065807">
    <property type="component" value="Chromosome"/>
</dbReference>
<dbReference type="OrthoDB" id="9812769at2"/>
<evidence type="ECO:0000256" key="8">
    <source>
        <dbReference type="ARBA" id="ARBA00023196"/>
    </source>
</evidence>
<dbReference type="PANTHER" id="PTHR11693:SF22">
    <property type="entry name" value="ATP SYNTHASE SUBUNIT GAMMA, MITOCHONDRIAL"/>
    <property type="match status" value="1"/>
</dbReference>
<dbReference type="PRINTS" id="PR00126">
    <property type="entry name" value="ATPASEGAMMA"/>
</dbReference>
<evidence type="ECO:0000256" key="5">
    <source>
        <dbReference type="ARBA" id="ARBA00022781"/>
    </source>
</evidence>
<dbReference type="Gene3D" id="3.40.1380.10">
    <property type="match status" value="1"/>
</dbReference>
<evidence type="ECO:0000256" key="6">
    <source>
        <dbReference type="ARBA" id="ARBA00023065"/>
    </source>
</evidence>
<evidence type="ECO:0000256" key="10">
    <source>
        <dbReference type="HAMAP-Rule" id="MF_00815"/>
    </source>
</evidence>
<dbReference type="PATRIC" id="fig|1555112.3.peg.3134"/>
<reference evidence="13" key="2">
    <citation type="journal article" date="2016" name="Int. J. Syst. Evol. Microbiol.">
        <title>Complete genome sequence and cell structure of Limnochorda pilosa, a Gram-negative spore-former within the phylum Firmicutes.</title>
        <authorList>
            <person name="Watanabe M."/>
            <person name="Kojima H."/>
            <person name="Fukui M."/>
        </authorList>
    </citation>
    <scope>NUCLEOTIDE SEQUENCE [LARGE SCALE GENOMIC DNA]</scope>
    <source>
        <strain evidence="13">HC45</strain>
    </source>
</reference>
<dbReference type="STRING" id="1555112.LIP_3087"/>
<name>A0A0K2SP88_LIMPI</name>
<gene>
    <name evidence="10" type="primary">atpG</name>
    <name evidence="12" type="ORF">LIP_3087</name>
</gene>
<dbReference type="GO" id="GO:0046933">
    <property type="term" value="F:proton-transporting ATP synthase activity, rotational mechanism"/>
    <property type="evidence" value="ECO:0007669"/>
    <property type="project" value="UniProtKB-UniRule"/>
</dbReference>
<keyword evidence="9 10" id="KW-0066">ATP synthesis</keyword>
<comment type="subcellular location">
    <subcellularLocation>
        <location evidence="10">Cell membrane</location>
        <topology evidence="10">Peripheral membrane protein</topology>
    </subcellularLocation>
    <subcellularLocation>
        <location evidence="2">Membrane</location>
        <topology evidence="2">Peripheral membrane protein</topology>
    </subcellularLocation>
</comment>
<dbReference type="GO" id="GO:0045259">
    <property type="term" value="C:proton-transporting ATP synthase complex"/>
    <property type="evidence" value="ECO:0007669"/>
    <property type="project" value="UniProtKB-KW"/>
</dbReference>
<keyword evidence="4 10" id="KW-0813">Transport</keyword>
<reference evidence="13" key="1">
    <citation type="submission" date="2015-07" db="EMBL/GenBank/DDBJ databases">
        <title>Complete genome sequence and phylogenetic analysis of Limnochorda pilosa.</title>
        <authorList>
            <person name="Watanabe M."/>
            <person name="Kojima H."/>
            <person name="Fukui M."/>
        </authorList>
    </citation>
    <scope>NUCLEOTIDE SEQUENCE [LARGE SCALE GENOMIC DNA]</scope>
    <source>
        <strain evidence="13">HC45</strain>
    </source>
</reference>
<evidence type="ECO:0000256" key="11">
    <source>
        <dbReference type="SAM" id="MobiDB-lite"/>
    </source>
</evidence>
<dbReference type="PANTHER" id="PTHR11693">
    <property type="entry name" value="ATP SYNTHASE GAMMA CHAIN"/>
    <property type="match status" value="1"/>
</dbReference>
<dbReference type="Gene3D" id="1.10.287.80">
    <property type="entry name" value="ATP synthase, gamma subunit, helix hairpin domain"/>
    <property type="match status" value="1"/>
</dbReference>
<keyword evidence="7 10" id="KW-0472">Membrane</keyword>
<evidence type="ECO:0000256" key="1">
    <source>
        <dbReference type="ARBA" id="ARBA00003456"/>
    </source>
</evidence>
<comment type="similarity">
    <text evidence="3 10">Belongs to the ATPase gamma chain family.</text>
</comment>
<feature type="compositionally biased region" description="Low complexity" evidence="11">
    <location>
        <begin position="201"/>
        <end position="210"/>
    </location>
</feature>
<dbReference type="InterPro" id="IPR035968">
    <property type="entry name" value="ATP_synth_F1_ATPase_gsu"/>
</dbReference>
<dbReference type="InterPro" id="IPR000131">
    <property type="entry name" value="ATP_synth_F1_gsu"/>
</dbReference>
<sequence>MARGAREIRRRIASVRSTQQITKAMEMVAAARLRRSQGAALSARPFSDKLHQVLARAVAAVTRGEGRSAYHHPLVAEAVREGPALYVAVTSDRGLAGPYNANVIRRMLSLRREQPEMGVVAVGRKGRDAFRRQGWSLEGEFVYLGDEVQFTTARELARTVTQAFTDGRFASVHLVYNLFVSTVSHRTVDVTLLPIEPPGSSPGEGSEGAEAGPGGARDEAGGADEVREYLYEPSPHAVLDILLPRYVDVVIYEALLEAKASEFASRMTAMHSASENAQEMIRALTLSLNRARQAGITTEITEIVGGANALATGQ</sequence>
<comment type="subunit">
    <text evidence="10">F-type ATPases have 2 components, CF(1) - the catalytic core - and CF(0) - the membrane proton channel. CF(1) has five subunits: alpha(3), beta(3), gamma(1), delta(1), epsilon(1). CF(0) has three main subunits: a, b and c.</text>
</comment>
<dbReference type="EMBL" id="AP014924">
    <property type="protein sequence ID" value="BAS28916.1"/>
    <property type="molecule type" value="Genomic_DNA"/>
</dbReference>
<proteinExistence type="inferred from homology"/>
<dbReference type="RefSeq" id="WP_068139965.1">
    <property type="nucleotide sequence ID" value="NZ_AP014924.1"/>
</dbReference>
<dbReference type="KEGG" id="lpil:LIP_3087"/>
<feature type="region of interest" description="Disordered" evidence="11">
    <location>
        <begin position="194"/>
        <end position="220"/>
    </location>
</feature>
<evidence type="ECO:0000313" key="13">
    <source>
        <dbReference type="Proteomes" id="UP000065807"/>
    </source>
</evidence>
<dbReference type="InterPro" id="IPR023632">
    <property type="entry name" value="ATP_synth_F1_gsu_CS"/>
</dbReference>
<dbReference type="GO" id="GO:0005886">
    <property type="term" value="C:plasma membrane"/>
    <property type="evidence" value="ECO:0007669"/>
    <property type="project" value="UniProtKB-SubCell"/>
</dbReference>
<keyword evidence="13" id="KW-1185">Reference proteome</keyword>
<organism evidence="12 13">
    <name type="scientific">Limnochorda pilosa</name>
    <dbReference type="NCBI Taxonomy" id="1555112"/>
    <lineage>
        <taxon>Bacteria</taxon>
        <taxon>Bacillati</taxon>
        <taxon>Bacillota</taxon>
        <taxon>Limnochordia</taxon>
        <taxon>Limnochordales</taxon>
        <taxon>Limnochordaceae</taxon>
        <taxon>Limnochorda</taxon>
    </lineage>
</organism>
<keyword evidence="5 10" id="KW-0375">Hydrogen ion transport</keyword>
<evidence type="ECO:0000313" key="12">
    <source>
        <dbReference type="EMBL" id="BAS28916.1"/>
    </source>
</evidence>
<evidence type="ECO:0000256" key="9">
    <source>
        <dbReference type="ARBA" id="ARBA00023310"/>
    </source>
</evidence>
<keyword evidence="8 10" id="KW-0139">CF(1)</keyword>
<dbReference type="SUPFAM" id="SSF52943">
    <property type="entry name" value="ATP synthase (F1-ATPase), gamma subunit"/>
    <property type="match status" value="1"/>
</dbReference>
<comment type="function">
    <text evidence="1 10">Produces ATP from ADP in the presence of a proton gradient across the membrane. The gamma chain is believed to be important in regulating ATPase activity and the flow of protons through the CF(0) complex.</text>
</comment>
<dbReference type="GO" id="GO:0042777">
    <property type="term" value="P:proton motive force-driven plasma membrane ATP synthesis"/>
    <property type="evidence" value="ECO:0007669"/>
    <property type="project" value="UniProtKB-UniRule"/>
</dbReference>
<accession>A0A0K2SP88</accession>
<dbReference type="PROSITE" id="PS00153">
    <property type="entry name" value="ATPASE_GAMMA"/>
    <property type="match status" value="1"/>
</dbReference>
<dbReference type="Pfam" id="PF00231">
    <property type="entry name" value="ATP-synt"/>
    <property type="match status" value="1"/>
</dbReference>
<dbReference type="GO" id="GO:0005524">
    <property type="term" value="F:ATP binding"/>
    <property type="evidence" value="ECO:0007669"/>
    <property type="project" value="UniProtKB-UniRule"/>
</dbReference>
<dbReference type="HAMAP" id="MF_00815">
    <property type="entry name" value="ATP_synth_gamma_bact"/>
    <property type="match status" value="1"/>
</dbReference>
<dbReference type="CDD" id="cd12151">
    <property type="entry name" value="F1-ATPase_gamma"/>
    <property type="match status" value="1"/>
</dbReference>
<evidence type="ECO:0000256" key="3">
    <source>
        <dbReference type="ARBA" id="ARBA00007681"/>
    </source>
</evidence>